<feature type="compositionally biased region" description="Basic and acidic residues" evidence="1">
    <location>
        <begin position="36"/>
        <end position="55"/>
    </location>
</feature>
<name>A0AAU9TNR3_EUPED</name>
<proteinExistence type="predicted"/>
<evidence type="ECO:0000256" key="1">
    <source>
        <dbReference type="SAM" id="MobiDB-lite"/>
    </source>
</evidence>
<sequence>MGLLSQTYTHSHILRLVSRRSRHPEPKQHTPLGRTDTPHHTPHSRDRRDRVGQEPRRHRRYESEPQGQYTKQHLPTLTHIKKLNSITNTSFTLTQALTGHSYTRHYLHRFKIAEDDTCPCDGTTSQTMDHIIQHCPRFAALRLDHQILCNNLDVSPFRMESLLKHERAVSSFAKLADSILKRLKHFNGLI</sequence>
<feature type="region of interest" description="Disordered" evidence="1">
    <location>
        <begin position="15"/>
        <end position="71"/>
    </location>
</feature>
<dbReference type="EMBL" id="CAKOGL010000007">
    <property type="protein sequence ID" value="CAH2088810.1"/>
    <property type="molecule type" value="Genomic_DNA"/>
</dbReference>
<evidence type="ECO:0000313" key="3">
    <source>
        <dbReference type="Proteomes" id="UP001153954"/>
    </source>
</evidence>
<evidence type="ECO:0008006" key="4">
    <source>
        <dbReference type="Google" id="ProtNLM"/>
    </source>
</evidence>
<comment type="caution">
    <text evidence="2">The sequence shown here is derived from an EMBL/GenBank/DDBJ whole genome shotgun (WGS) entry which is preliminary data.</text>
</comment>
<reference evidence="2" key="1">
    <citation type="submission" date="2022-03" db="EMBL/GenBank/DDBJ databases">
        <authorList>
            <person name="Tunstrom K."/>
        </authorList>
    </citation>
    <scope>NUCLEOTIDE SEQUENCE</scope>
</reference>
<dbReference type="Proteomes" id="UP001153954">
    <property type="component" value="Unassembled WGS sequence"/>
</dbReference>
<accession>A0AAU9TNR3</accession>
<evidence type="ECO:0000313" key="2">
    <source>
        <dbReference type="EMBL" id="CAH2088810.1"/>
    </source>
</evidence>
<keyword evidence="3" id="KW-1185">Reference proteome</keyword>
<gene>
    <name evidence="2" type="ORF">EEDITHA_LOCUS4938</name>
</gene>
<organism evidence="2 3">
    <name type="scientific">Euphydryas editha</name>
    <name type="common">Edith's checkerspot</name>
    <dbReference type="NCBI Taxonomy" id="104508"/>
    <lineage>
        <taxon>Eukaryota</taxon>
        <taxon>Metazoa</taxon>
        <taxon>Ecdysozoa</taxon>
        <taxon>Arthropoda</taxon>
        <taxon>Hexapoda</taxon>
        <taxon>Insecta</taxon>
        <taxon>Pterygota</taxon>
        <taxon>Neoptera</taxon>
        <taxon>Endopterygota</taxon>
        <taxon>Lepidoptera</taxon>
        <taxon>Glossata</taxon>
        <taxon>Ditrysia</taxon>
        <taxon>Papilionoidea</taxon>
        <taxon>Nymphalidae</taxon>
        <taxon>Nymphalinae</taxon>
        <taxon>Euphydryas</taxon>
    </lineage>
</organism>
<protein>
    <recommendedName>
        <fullName evidence="4">Reverse transcriptase</fullName>
    </recommendedName>
</protein>
<dbReference type="AlphaFoldDB" id="A0AAU9TNR3"/>